<sequence>MAGDGRCLKLFLALSIVFLQNVKGGGKAGHSHNHSHSLRDAKVTVRCIERERQALLAFKRGLVDKFNLLSTWGSEAEKQDCCRWEGVYCSNQTGHVIQLHLGYSLPDEIKSQLAPALSSLTDLDLSGNFNESQIPEFIGSLTNLRNLRLFSCNLVGQIPSSFGNLTQLQYLDLSDNYQLQPENLNWLASLSSLTDLGLASIDFSEGQIPDFIGSLTNLRNLRLSSCNLVGLIPSSFGNLTQLQHLDLADNQLQPENLNWLPALSSLTYLDLAFIDFNGSQIPDFIGSLTNLRNLSLSFCNLVGQIPSSFGNLTQLQHLDLRDNYQLQPENLNWLPVPSSLTYLGLSGANLSTVLDLSLTNFNGSQFPDFIGSLTNLRNLRLSSCNLVGRILSSFGNLKQLQNLDLSGNQLQPENLNWLPALSSLTDLDLGGNFNGSQIPDFIGSLTNLRYLSLSFCDLVGQIPSSFGNLTQLRNLDLSNNQLQLENLNWLPALSSLKNLDLSRNNLSLPSPPTPILSTTLYRTNSSTSLAFVYLSDNHLTSSIFLWFSNYSTSLVLLDLSNNNLSGFIPDFIGNMSSLADLDLSNNSLTGFIPDFIGNMSSLGYLDLSDNQIEGANPNSFARLCNLRVLGLQRNHLSGQLSQLLPRCAQNSLVHLDLSENVLKGH</sequence>
<dbReference type="SUPFAM" id="SSF52047">
    <property type="entry name" value="RNI-like"/>
    <property type="match status" value="1"/>
</dbReference>
<evidence type="ECO:0000313" key="13">
    <source>
        <dbReference type="EMBL" id="BBN67543.1"/>
    </source>
</evidence>
<keyword evidence="8" id="KW-0472">Membrane</keyword>
<dbReference type="PANTHER" id="PTHR48057:SF29">
    <property type="entry name" value="OS02G0609900 PROTEIN"/>
    <property type="match status" value="1"/>
</dbReference>
<dbReference type="InterPro" id="IPR003591">
    <property type="entry name" value="Leu-rich_rpt_typical-subtyp"/>
</dbReference>
<protein>
    <submittedName>
        <fullName evidence="13">Disease resistance family protein / LRR family protein</fullName>
    </submittedName>
</protein>
<proteinExistence type="predicted"/>
<dbReference type="PROSITE" id="PS51450">
    <property type="entry name" value="LRR"/>
    <property type="match status" value="2"/>
</dbReference>
<feature type="domain" description="Leucine-rich repeat-containing N-terminal plant-type" evidence="11">
    <location>
        <begin position="50"/>
        <end position="90"/>
    </location>
</feature>
<dbReference type="InterPro" id="IPR055414">
    <property type="entry name" value="LRR_R13L4/SHOC2-like"/>
</dbReference>
<evidence type="ECO:0000256" key="10">
    <source>
        <dbReference type="SAM" id="SignalP"/>
    </source>
</evidence>
<dbReference type="SMART" id="SM00367">
    <property type="entry name" value="LRR_CC"/>
    <property type="match status" value="4"/>
</dbReference>
<dbReference type="InterPro" id="IPR013210">
    <property type="entry name" value="LRR_N_plant-typ"/>
</dbReference>
<dbReference type="Gene3D" id="3.80.10.10">
    <property type="entry name" value="Ribonuclease Inhibitor"/>
    <property type="match status" value="6"/>
</dbReference>
<dbReference type="PANTHER" id="PTHR48057">
    <property type="entry name" value="LEUCINE-RICH REPEAT SERINE/THREONINE-PROTEIN KINASE 1"/>
    <property type="match status" value="1"/>
</dbReference>
<evidence type="ECO:0000259" key="12">
    <source>
        <dbReference type="Pfam" id="PF23598"/>
    </source>
</evidence>
<dbReference type="SMART" id="SM00365">
    <property type="entry name" value="LRR_SD22"/>
    <property type="match status" value="6"/>
</dbReference>
<keyword evidence="5 10" id="KW-0732">Signal</keyword>
<dbReference type="SMART" id="SM00369">
    <property type="entry name" value="LRR_TYP"/>
    <property type="match status" value="9"/>
</dbReference>
<evidence type="ECO:0000256" key="4">
    <source>
        <dbReference type="ARBA" id="ARBA00022692"/>
    </source>
</evidence>
<name>A0A5H2XGH1_PRUDU</name>
<dbReference type="InterPro" id="IPR006553">
    <property type="entry name" value="Leu-rich_rpt_Cys-con_subtyp"/>
</dbReference>
<dbReference type="Pfam" id="PF13855">
    <property type="entry name" value="LRR_8"/>
    <property type="match status" value="1"/>
</dbReference>
<evidence type="ECO:0000256" key="8">
    <source>
        <dbReference type="ARBA" id="ARBA00023136"/>
    </source>
</evidence>
<dbReference type="EMBL" id="AP020445">
    <property type="protein sequence ID" value="BBN67543.1"/>
    <property type="molecule type" value="Genomic_DNA"/>
</dbReference>
<dbReference type="FunFam" id="3.80.10.10:FF:000383">
    <property type="entry name" value="Leucine-rich repeat receptor protein kinase EMS1"/>
    <property type="match status" value="1"/>
</dbReference>
<evidence type="ECO:0000256" key="1">
    <source>
        <dbReference type="ARBA" id="ARBA00004236"/>
    </source>
</evidence>
<dbReference type="InterPro" id="IPR001611">
    <property type="entry name" value="Leu-rich_rpt"/>
</dbReference>
<evidence type="ECO:0000256" key="9">
    <source>
        <dbReference type="ARBA" id="ARBA00023180"/>
    </source>
</evidence>
<feature type="domain" description="Disease resistance R13L4/SHOC-2-like LRR" evidence="12">
    <location>
        <begin position="171"/>
        <end position="352"/>
    </location>
</feature>
<dbReference type="InterPro" id="IPR052595">
    <property type="entry name" value="LRRC69/RLP"/>
</dbReference>
<evidence type="ECO:0000256" key="2">
    <source>
        <dbReference type="ARBA" id="ARBA00022475"/>
    </source>
</evidence>
<keyword evidence="4" id="KW-0812">Transmembrane</keyword>
<dbReference type="PRINTS" id="PR00019">
    <property type="entry name" value="LEURICHRPT"/>
</dbReference>
<feature type="chain" id="PRO_5023819938" evidence="10">
    <location>
        <begin position="25"/>
        <end position="665"/>
    </location>
</feature>
<comment type="subcellular location">
    <subcellularLocation>
        <location evidence="1">Cell membrane</location>
    </subcellularLocation>
</comment>
<reference evidence="13" key="1">
    <citation type="journal article" date="2019" name="Science">
        <title>Mutation of a bHLH transcription factor allowed almond domestication.</title>
        <authorList>
            <person name="Sanchez-Perez R."/>
            <person name="Pavan S."/>
            <person name="Mazzeo R."/>
            <person name="Moldovan C."/>
            <person name="Aiese Cigliano R."/>
            <person name="Del Cueto J."/>
            <person name="Ricciardi F."/>
            <person name="Lotti C."/>
            <person name="Ricciardi L."/>
            <person name="Dicenta F."/>
            <person name="Lopez-Marques R.L."/>
            <person name="Lindberg Moller B."/>
        </authorList>
    </citation>
    <scope>NUCLEOTIDE SEQUENCE</scope>
</reference>
<gene>
    <name evidence="13" type="ORF">Prudu_108S000200</name>
</gene>
<feature type="domain" description="Disease resistance R13L4/SHOC-2-like LRR" evidence="12">
    <location>
        <begin position="353"/>
        <end position="506"/>
    </location>
</feature>
<feature type="signal peptide" evidence="10">
    <location>
        <begin position="1"/>
        <end position="24"/>
    </location>
</feature>
<dbReference type="Pfam" id="PF23598">
    <property type="entry name" value="LRR_14"/>
    <property type="match status" value="2"/>
</dbReference>
<keyword evidence="7" id="KW-1133">Transmembrane helix</keyword>
<keyword evidence="9" id="KW-0325">Glycoprotein</keyword>
<dbReference type="FunFam" id="3.80.10.10:FF:000041">
    <property type="entry name" value="LRR receptor-like serine/threonine-protein kinase ERECTA"/>
    <property type="match status" value="2"/>
</dbReference>
<dbReference type="AlphaFoldDB" id="A0A5H2XGH1"/>
<evidence type="ECO:0000256" key="7">
    <source>
        <dbReference type="ARBA" id="ARBA00022989"/>
    </source>
</evidence>
<accession>A0A5H2XGH1</accession>
<dbReference type="Pfam" id="PF00560">
    <property type="entry name" value="LRR_1"/>
    <property type="match status" value="3"/>
</dbReference>
<keyword evidence="2" id="KW-1003">Cell membrane</keyword>
<dbReference type="Pfam" id="PF08263">
    <property type="entry name" value="LRRNT_2"/>
    <property type="match status" value="1"/>
</dbReference>
<evidence type="ECO:0000256" key="3">
    <source>
        <dbReference type="ARBA" id="ARBA00022614"/>
    </source>
</evidence>
<evidence type="ECO:0000256" key="6">
    <source>
        <dbReference type="ARBA" id="ARBA00022737"/>
    </source>
</evidence>
<dbReference type="SUPFAM" id="SSF52058">
    <property type="entry name" value="L domain-like"/>
    <property type="match status" value="1"/>
</dbReference>
<evidence type="ECO:0000256" key="5">
    <source>
        <dbReference type="ARBA" id="ARBA00022729"/>
    </source>
</evidence>
<keyword evidence="3" id="KW-0433">Leucine-rich repeat</keyword>
<dbReference type="InterPro" id="IPR032675">
    <property type="entry name" value="LRR_dom_sf"/>
</dbReference>
<evidence type="ECO:0000259" key="11">
    <source>
        <dbReference type="Pfam" id="PF08263"/>
    </source>
</evidence>
<keyword evidence="6" id="KW-0677">Repeat</keyword>
<organism evidence="13">
    <name type="scientific">Prunus dulcis</name>
    <name type="common">Almond</name>
    <name type="synonym">Amygdalus dulcis</name>
    <dbReference type="NCBI Taxonomy" id="3755"/>
    <lineage>
        <taxon>Eukaryota</taxon>
        <taxon>Viridiplantae</taxon>
        <taxon>Streptophyta</taxon>
        <taxon>Embryophyta</taxon>
        <taxon>Tracheophyta</taxon>
        <taxon>Spermatophyta</taxon>
        <taxon>Magnoliopsida</taxon>
        <taxon>eudicotyledons</taxon>
        <taxon>Gunneridae</taxon>
        <taxon>Pentapetalae</taxon>
        <taxon>rosids</taxon>
        <taxon>fabids</taxon>
        <taxon>Rosales</taxon>
        <taxon>Rosaceae</taxon>
        <taxon>Amygdaloideae</taxon>
        <taxon>Amygdaleae</taxon>
        <taxon>Prunus</taxon>
    </lineage>
</organism>
<dbReference type="GO" id="GO:0005886">
    <property type="term" value="C:plasma membrane"/>
    <property type="evidence" value="ECO:0007669"/>
    <property type="project" value="UniProtKB-SubCell"/>
</dbReference>